<accession>A0A1X7P0I5</accession>
<evidence type="ECO:0000313" key="7">
    <source>
        <dbReference type="Proteomes" id="UP000193711"/>
    </source>
</evidence>
<dbReference type="SUPFAM" id="SSF46689">
    <property type="entry name" value="Homeodomain-like"/>
    <property type="match status" value="1"/>
</dbReference>
<dbReference type="RefSeq" id="WP_085476726.1">
    <property type="nucleotide sequence ID" value="NZ_FXBM01000002.1"/>
</dbReference>
<feature type="DNA-binding region" description="H-T-H motif" evidence="4">
    <location>
        <begin position="42"/>
        <end position="61"/>
    </location>
</feature>
<dbReference type="InterPro" id="IPR050109">
    <property type="entry name" value="HTH-type_TetR-like_transc_reg"/>
</dbReference>
<evidence type="ECO:0000256" key="1">
    <source>
        <dbReference type="ARBA" id="ARBA00023015"/>
    </source>
</evidence>
<name>A0A1X7P0I5_9MICO</name>
<evidence type="ECO:0000256" key="3">
    <source>
        <dbReference type="ARBA" id="ARBA00023163"/>
    </source>
</evidence>
<gene>
    <name evidence="6" type="ORF">SAMN06295885_2295</name>
</gene>
<evidence type="ECO:0000256" key="4">
    <source>
        <dbReference type="PROSITE-ProRule" id="PRU00335"/>
    </source>
</evidence>
<feature type="domain" description="HTH tetR-type" evidence="5">
    <location>
        <begin position="19"/>
        <end position="79"/>
    </location>
</feature>
<dbReference type="Gene3D" id="1.10.357.10">
    <property type="entry name" value="Tetracycline Repressor, domain 2"/>
    <property type="match status" value="1"/>
</dbReference>
<dbReference type="STRING" id="1891671.SAMN06295885_2295"/>
<dbReference type="Proteomes" id="UP000193711">
    <property type="component" value="Unassembled WGS sequence"/>
</dbReference>
<reference evidence="7" key="1">
    <citation type="submission" date="2017-04" db="EMBL/GenBank/DDBJ databases">
        <authorList>
            <person name="Varghese N."/>
            <person name="Submissions S."/>
        </authorList>
    </citation>
    <scope>NUCLEOTIDE SEQUENCE [LARGE SCALE GENOMIC DNA]</scope>
    <source>
        <strain evidence="7">VKM Ac-2121</strain>
    </source>
</reference>
<dbReference type="AlphaFoldDB" id="A0A1X7P0I5"/>
<dbReference type="PANTHER" id="PTHR30055:SF240">
    <property type="entry name" value="HTH-TYPE TRANSCRIPTIONAL REGULATOR ACRR"/>
    <property type="match status" value="1"/>
</dbReference>
<dbReference type="PANTHER" id="PTHR30055">
    <property type="entry name" value="HTH-TYPE TRANSCRIPTIONAL REGULATOR RUTR"/>
    <property type="match status" value="1"/>
</dbReference>
<evidence type="ECO:0000313" key="6">
    <source>
        <dbReference type="EMBL" id="SMH44061.1"/>
    </source>
</evidence>
<proteinExistence type="predicted"/>
<keyword evidence="3" id="KW-0804">Transcription</keyword>
<dbReference type="InterPro" id="IPR009057">
    <property type="entry name" value="Homeodomain-like_sf"/>
</dbReference>
<keyword evidence="2 4" id="KW-0238">DNA-binding</keyword>
<dbReference type="OrthoDB" id="3635456at2"/>
<dbReference type="GO" id="GO:0000976">
    <property type="term" value="F:transcription cis-regulatory region binding"/>
    <property type="evidence" value="ECO:0007669"/>
    <property type="project" value="TreeGrafter"/>
</dbReference>
<dbReference type="Pfam" id="PF00440">
    <property type="entry name" value="TetR_N"/>
    <property type="match status" value="1"/>
</dbReference>
<dbReference type="InterPro" id="IPR001647">
    <property type="entry name" value="HTH_TetR"/>
</dbReference>
<organism evidence="6 7">
    <name type="scientific">Rathayibacter oskolensis</name>
    <dbReference type="NCBI Taxonomy" id="1891671"/>
    <lineage>
        <taxon>Bacteria</taxon>
        <taxon>Bacillati</taxon>
        <taxon>Actinomycetota</taxon>
        <taxon>Actinomycetes</taxon>
        <taxon>Micrococcales</taxon>
        <taxon>Microbacteriaceae</taxon>
        <taxon>Rathayibacter</taxon>
    </lineage>
</organism>
<keyword evidence="7" id="KW-1185">Reference proteome</keyword>
<evidence type="ECO:0000259" key="5">
    <source>
        <dbReference type="PROSITE" id="PS50977"/>
    </source>
</evidence>
<dbReference type="PROSITE" id="PS50977">
    <property type="entry name" value="HTH_TETR_2"/>
    <property type="match status" value="1"/>
</dbReference>
<keyword evidence="1" id="KW-0805">Transcription regulation</keyword>
<sequence>MTAEQRRPYDSSRRREDAAGTRAAILDAALELFSTKGYATVTVAEIAAHAGVSLRTVYSSAGGKPELLAAVIARAESSSGGEEVIDRVKELNNPSAVLAALAKGTREGNERSQAIFELARSTASMPEALEIRASLIRRYAELLDVAAGHLMDIDALIPSMTSREAGEILWFCFGVDAWTTTTRDLRKSWAEAERWLLRRAQSMLLR</sequence>
<dbReference type="PRINTS" id="PR00455">
    <property type="entry name" value="HTHTETR"/>
</dbReference>
<protein>
    <submittedName>
        <fullName evidence="6">Transcriptional regulator, TetR family</fullName>
    </submittedName>
</protein>
<dbReference type="EMBL" id="FXBM01000002">
    <property type="protein sequence ID" value="SMH44061.1"/>
    <property type="molecule type" value="Genomic_DNA"/>
</dbReference>
<evidence type="ECO:0000256" key="2">
    <source>
        <dbReference type="ARBA" id="ARBA00023125"/>
    </source>
</evidence>
<dbReference type="GO" id="GO:0003700">
    <property type="term" value="F:DNA-binding transcription factor activity"/>
    <property type="evidence" value="ECO:0007669"/>
    <property type="project" value="TreeGrafter"/>
</dbReference>